<evidence type="ECO:0000256" key="2">
    <source>
        <dbReference type="SAM" id="SignalP"/>
    </source>
</evidence>
<evidence type="ECO:0000313" key="4">
    <source>
        <dbReference type="Proteomes" id="UP000799772"/>
    </source>
</evidence>
<feature type="chain" id="PRO_5040164418" evidence="2">
    <location>
        <begin position="23"/>
        <end position="266"/>
    </location>
</feature>
<protein>
    <submittedName>
        <fullName evidence="3">Uncharacterized protein</fullName>
    </submittedName>
</protein>
<name>A0A9P4ICU5_9PEZI</name>
<proteinExistence type="predicted"/>
<feature type="compositionally biased region" description="Acidic residues" evidence="1">
    <location>
        <begin position="58"/>
        <end position="99"/>
    </location>
</feature>
<sequence>MKSYILQIFLILAIVQLRFTTAQVCNVNNGYQINSITSSGSGSGSSGSSGDSSGSSSSDDDGSDDSSDDSSDDFGDDGSDDAGDDSFDDSGDDGSDDSGDGSSDSSGDGCNGDASCEELLGDSDMLSSGSLSAITADGFADQDAGNWGKRSTSSFSCTSSQTCFVYESVPLCINVKTGSFTDPTGGYGNLNDGSYTPGKNTSASTTATTGSSASGNSASSTRSASADAKEISSGSGRNFYIGLQPFLYQSNVCRGSENAVGPDRNK</sequence>
<feature type="compositionally biased region" description="Low complexity" evidence="1">
    <location>
        <begin position="200"/>
        <end position="226"/>
    </location>
</feature>
<dbReference type="EMBL" id="ML978126">
    <property type="protein sequence ID" value="KAF2098489.1"/>
    <property type="molecule type" value="Genomic_DNA"/>
</dbReference>
<feature type="region of interest" description="Disordered" evidence="1">
    <location>
        <begin position="37"/>
        <end position="122"/>
    </location>
</feature>
<feature type="signal peptide" evidence="2">
    <location>
        <begin position="1"/>
        <end position="22"/>
    </location>
</feature>
<keyword evidence="4" id="KW-1185">Reference proteome</keyword>
<dbReference type="AlphaFoldDB" id="A0A9P4ICU5"/>
<organism evidence="3 4">
    <name type="scientific">Rhizodiscina lignyota</name>
    <dbReference type="NCBI Taxonomy" id="1504668"/>
    <lineage>
        <taxon>Eukaryota</taxon>
        <taxon>Fungi</taxon>
        <taxon>Dikarya</taxon>
        <taxon>Ascomycota</taxon>
        <taxon>Pezizomycotina</taxon>
        <taxon>Dothideomycetes</taxon>
        <taxon>Pleosporomycetidae</taxon>
        <taxon>Aulographales</taxon>
        <taxon>Rhizodiscinaceae</taxon>
        <taxon>Rhizodiscina</taxon>
    </lineage>
</organism>
<gene>
    <name evidence="3" type="ORF">NA57DRAFT_56155</name>
</gene>
<evidence type="ECO:0000313" key="3">
    <source>
        <dbReference type="EMBL" id="KAF2098489.1"/>
    </source>
</evidence>
<reference evidence="3" key="1">
    <citation type="journal article" date="2020" name="Stud. Mycol.">
        <title>101 Dothideomycetes genomes: a test case for predicting lifestyles and emergence of pathogens.</title>
        <authorList>
            <person name="Haridas S."/>
            <person name="Albert R."/>
            <person name="Binder M."/>
            <person name="Bloem J."/>
            <person name="Labutti K."/>
            <person name="Salamov A."/>
            <person name="Andreopoulos B."/>
            <person name="Baker S."/>
            <person name="Barry K."/>
            <person name="Bills G."/>
            <person name="Bluhm B."/>
            <person name="Cannon C."/>
            <person name="Castanera R."/>
            <person name="Culley D."/>
            <person name="Daum C."/>
            <person name="Ezra D."/>
            <person name="Gonzalez J."/>
            <person name="Henrissat B."/>
            <person name="Kuo A."/>
            <person name="Liang C."/>
            <person name="Lipzen A."/>
            <person name="Lutzoni F."/>
            <person name="Magnuson J."/>
            <person name="Mondo S."/>
            <person name="Nolan M."/>
            <person name="Ohm R."/>
            <person name="Pangilinan J."/>
            <person name="Park H.-J."/>
            <person name="Ramirez L."/>
            <person name="Alfaro M."/>
            <person name="Sun H."/>
            <person name="Tritt A."/>
            <person name="Yoshinaga Y."/>
            <person name="Zwiers L.-H."/>
            <person name="Turgeon B."/>
            <person name="Goodwin S."/>
            <person name="Spatafora J."/>
            <person name="Crous P."/>
            <person name="Grigoriev I."/>
        </authorList>
    </citation>
    <scope>NUCLEOTIDE SEQUENCE</scope>
    <source>
        <strain evidence="3">CBS 133067</strain>
    </source>
</reference>
<comment type="caution">
    <text evidence="3">The sequence shown here is derived from an EMBL/GenBank/DDBJ whole genome shotgun (WGS) entry which is preliminary data.</text>
</comment>
<feature type="compositionally biased region" description="Low complexity" evidence="1">
    <location>
        <begin position="48"/>
        <end position="57"/>
    </location>
</feature>
<feature type="region of interest" description="Disordered" evidence="1">
    <location>
        <begin position="183"/>
        <end position="236"/>
    </location>
</feature>
<accession>A0A9P4ICU5</accession>
<dbReference type="OrthoDB" id="4766847at2759"/>
<evidence type="ECO:0000256" key="1">
    <source>
        <dbReference type="SAM" id="MobiDB-lite"/>
    </source>
</evidence>
<keyword evidence="2" id="KW-0732">Signal</keyword>
<dbReference type="Proteomes" id="UP000799772">
    <property type="component" value="Unassembled WGS sequence"/>
</dbReference>